<evidence type="ECO:0000313" key="2">
    <source>
        <dbReference type="EMBL" id="KAF6109844.1"/>
    </source>
</evidence>
<dbReference type="EMBL" id="JABVXQ010000005">
    <property type="protein sequence ID" value="KAF6109844.1"/>
    <property type="molecule type" value="Genomic_DNA"/>
</dbReference>
<gene>
    <name evidence="2" type="ORF">HJG60_011035</name>
</gene>
<evidence type="ECO:0000313" key="3">
    <source>
        <dbReference type="Proteomes" id="UP000664940"/>
    </source>
</evidence>
<dbReference type="Proteomes" id="UP000664940">
    <property type="component" value="Unassembled WGS sequence"/>
</dbReference>
<feature type="region of interest" description="Disordered" evidence="1">
    <location>
        <begin position="1"/>
        <end position="57"/>
    </location>
</feature>
<dbReference type="AlphaFoldDB" id="A0A834AFA5"/>
<sequence>MLPLGLGEVGRNRNTRVNPHHGRQHYNQASLPDVWVMPPVPPGPEGAQSPDQGDSRPSWAGELLGVVTCAVSGPHLSQWFLHRLLKEPAGEMLLSPEEKGQSGTAFSPAGCCSSDLNVRRPLVLWYSQEWPGCAGLGPHGKAVAASSCKALGESWLCLCCVPNVKVSPKVSQSPLLCSHMPSDLGPITRDDPRVLSAQSETALSTKPQGCTKRAHTQPIASGLLAACPVAPGSS</sequence>
<reference evidence="2 3" key="1">
    <citation type="journal article" date="2020" name="Nature">
        <title>Six reference-quality genomes reveal evolution of bat adaptations.</title>
        <authorList>
            <person name="Jebb D."/>
            <person name="Huang Z."/>
            <person name="Pippel M."/>
            <person name="Hughes G.M."/>
            <person name="Lavrichenko K."/>
            <person name="Devanna P."/>
            <person name="Winkler S."/>
            <person name="Jermiin L.S."/>
            <person name="Skirmuntt E.C."/>
            <person name="Katzourakis A."/>
            <person name="Burkitt-Gray L."/>
            <person name="Ray D.A."/>
            <person name="Sullivan K.A.M."/>
            <person name="Roscito J.G."/>
            <person name="Kirilenko B.M."/>
            <person name="Davalos L.M."/>
            <person name="Corthals A.P."/>
            <person name="Power M.L."/>
            <person name="Jones G."/>
            <person name="Ransome R.D."/>
            <person name="Dechmann D.K.N."/>
            <person name="Locatelli A.G."/>
            <person name="Puechmaille S.J."/>
            <person name="Fedrigo O."/>
            <person name="Jarvis E.D."/>
            <person name="Hiller M."/>
            <person name="Vernes S.C."/>
            <person name="Myers E.W."/>
            <person name="Teeling E.C."/>
        </authorList>
    </citation>
    <scope>NUCLEOTIDE SEQUENCE [LARGE SCALE GENOMIC DNA]</scope>
    <source>
        <strain evidence="2">Bat1K_MPI-CBG_1</strain>
    </source>
</reference>
<proteinExistence type="predicted"/>
<organism evidence="2 3">
    <name type="scientific">Phyllostomus discolor</name>
    <name type="common">pale spear-nosed bat</name>
    <dbReference type="NCBI Taxonomy" id="89673"/>
    <lineage>
        <taxon>Eukaryota</taxon>
        <taxon>Metazoa</taxon>
        <taxon>Chordata</taxon>
        <taxon>Craniata</taxon>
        <taxon>Vertebrata</taxon>
        <taxon>Euteleostomi</taxon>
        <taxon>Mammalia</taxon>
        <taxon>Eutheria</taxon>
        <taxon>Laurasiatheria</taxon>
        <taxon>Chiroptera</taxon>
        <taxon>Yangochiroptera</taxon>
        <taxon>Phyllostomidae</taxon>
        <taxon>Phyllostominae</taxon>
        <taxon>Phyllostomus</taxon>
    </lineage>
</organism>
<comment type="caution">
    <text evidence="2">The sequence shown here is derived from an EMBL/GenBank/DDBJ whole genome shotgun (WGS) entry which is preliminary data.</text>
</comment>
<protein>
    <submittedName>
        <fullName evidence="2">Uncharacterized protein</fullName>
    </submittedName>
</protein>
<name>A0A834AFA5_9CHIR</name>
<evidence type="ECO:0000256" key="1">
    <source>
        <dbReference type="SAM" id="MobiDB-lite"/>
    </source>
</evidence>
<accession>A0A834AFA5</accession>